<keyword evidence="8" id="KW-0868">Chloride</keyword>
<accession>A0A0D6JWL8</accession>
<feature type="domain" description="CBS" evidence="13">
    <location>
        <begin position="495"/>
        <end position="552"/>
    </location>
</feature>
<dbReference type="SMART" id="SM00116">
    <property type="entry name" value="CBS"/>
    <property type="match status" value="2"/>
</dbReference>
<feature type="region of interest" description="Disordered" evidence="11">
    <location>
        <begin position="628"/>
        <end position="653"/>
    </location>
</feature>
<dbReference type="CDD" id="cd00400">
    <property type="entry name" value="Voltage_gated_ClC"/>
    <property type="match status" value="1"/>
</dbReference>
<reference evidence="15" key="1">
    <citation type="submission" date="2015-03" db="EMBL/GenBank/DDBJ databases">
        <authorList>
            <person name="Urmite Genomes"/>
        </authorList>
    </citation>
    <scope>NUCLEOTIDE SEQUENCE [LARGE SCALE GENOMIC DNA]</scope>
    <source>
        <strain evidence="15">Arc-Hr</strain>
    </source>
</reference>
<feature type="transmembrane region" description="Helical" evidence="12">
    <location>
        <begin position="218"/>
        <end position="240"/>
    </location>
</feature>
<feature type="transmembrane region" description="Helical" evidence="12">
    <location>
        <begin position="268"/>
        <end position="290"/>
    </location>
</feature>
<dbReference type="PRINTS" id="PR00762">
    <property type="entry name" value="CLCHANNEL"/>
</dbReference>
<dbReference type="InterPro" id="IPR000644">
    <property type="entry name" value="CBS_dom"/>
</dbReference>
<evidence type="ECO:0000256" key="4">
    <source>
        <dbReference type="ARBA" id="ARBA00022989"/>
    </source>
</evidence>
<keyword evidence="3 12" id="KW-0812">Transmembrane</keyword>
<dbReference type="InterPro" id="IPR046342">
    <property type="entry name" value="CBS_dom_sf"/>
</dbReference>
<evidence type="ECO:0000256" key="1">
    <source>
        <dbReference type="ARBA" id="ARBA00004141"/>
    </source>
</evidence>
<dbReference type="Pfam" id="PF00654">
    <property type="entry name" value="Voltage_CLC"/>
    <property type="match status" value="1"/>
</dbReference>
<dbReference type="InterPro" id="IPR001807">
    <property type="entry name" value="ClC"/>
</dbReference>
<dbReference type="Pfam" id="PF00571">
    <property type="entry name" value="CBS"/>
    <property type="match status" value="2"/>
</dbReference>
<evidence type="ECO:0000256" key="9">
    <source>
        <dbReference type="ARBA" id="ARBA00023303"/>
    </source>
</evidence>
<dbReference type="Gene3D" id="3.10.580.10">
    <property type="entry name" value="CBS-domain"/>
    <property type="match status" value="1"/>
</dbReference>
<dbReference type="PANTHER" id="PTHR43427">
    <property type="entry name" value="CHLORIDE CHANNEL PROTEIN CLC-E"/>
    <property type="match status" value="1"/>
</dbReference>
<evidence type="ECO:0000256" key="7">
    <source>
        <dbReference type="ARBA" id="ARBA00023173"/>
    </source>
</evidence>
<dbReference type="EMBL" id="CSTE01000005">
    <property type="protein sequence ID" value="CQR53109.1"/>
    <property type="molecule type" value="Genomic_DNA"/>
</dbReference>
<feature type="transmembrane region" description="Helical" evidence="12">
    <location>
        <begin position="92"/>
        <end position="111"/>
    </location>
</feature>
<keyword evidence="6 12" id="KW-0472">Membrane</keyword>
<feature type="transmembrane region" description="Helical" evidence="12">
    <location>
        <begin position="310"/>
        <end position="337"/>
    </location>
</feature>
<evidence type="ECO:0000256" key="11">
    <source>
        <dbReference type="SAM" id="MobiDB-lite"/>
    </source>
</evidence>
<dbReference type="PANTHER" id="PTHR43427:SF6">
    <property type="entry name" value="CHLORIDE CHANNEL PROTEIN CLC-E"/>
    <property type="match status" value="1"/>
</dbReference>
<feature type="transmembrane region" description="Helical" evidence="12">
    <location>
        <begin position="35"/>
        <end position="58"/>
    </location>
</feature>
<dbReference type="GO" id="GO:0034707">
    <property type="term" value="C:chloride channel complex"/>
    <property type="evidence" value="ECO:0007669"/>
    <property type="project" value="UniProtKB-KW"/>
</dbReference>
<evidence type="ECO:0000256" key="6">
    <source>
        <dbReference type="ARBA" id="ARBA00023136"/>
    </source>
</evidence>
<evidence type="ECO:0000256" key="8">
    <source>
        <dbReference type="ARBA" id="ARBA00023214"/>
    </source>
</evidence>
<keyword evidence="15" id="KW-1185">Reference proteome</keyword>
<organism evidence="14 15">
    <name type="scientific">Haloferax massiliensis</name>
    <dbReference type="NCBI Taxonomy" id="1476858"/>
    <lineage>
        <taxon>Archaea</taxon>
        <taxon>Methanobacteriati</taxon>
        <taxon>Methanobacteriota</taxon>
        <taxon>Stenosarchaea group</taxon>
        <taxon>Halobacteria</taxon>
        <taxon>Halobacteriales</taxon>
        <taxon>Haloferacaceae</taxon>
        <taxon>Haloferax</taxon>
    </lineage>
</organism>
<dbReference type="InterPro" id="IPR014743">
    <property type="entry name" value="Cl-channel_core"/>
</dbReference>
<protein>
    <submittedName>
        <fullName evidence="14">H(+)/Cl(-) exchange transporter ClcA</fullName>
    </submittedName>
</protein>
<keyword evidence="5" id="KW-0406">Ion transport</keyword>
<keyword evidence="2" id="KW-0813">Transport</keyword>
<evidence type="ECO:0000256" key="12">
    <source>
        <dbReference type="SAM" id="Phobius"/>
    </source>
</evidence>
<feature type="transmembrane region" description="Helical" evidence="12">
    <location>
        <begin position="186"/>
        <end position="212"/>
    </location>
</feature>
<feature type="transmembrane region" description="Helical" evidence="12">
    <location>
        <begin position="349"/>
        <end position="370"/>
    </location>
</feature>
<dbReference type="Gene3D" id="1.10.3080.10">
    <property type="entry name" value="Clc chloride channel"/>
    <property type="match status" value="1"/>
</dbReference>
<evidence type="ECO:0000256" key="5">
    <source>
        <dbReference type="ARBA" id="ARBA00023065"/>
    </source>
</evidence>
<keyword evidence="9" id="KW-0407">Ion channel</keyword>
<gene>
    <name evidence="14" type="primary">clcA</name>
    <name evidence="14" type="ORF">BN996_03464</name>
</gene>
<evidence type="ECO:0000256" key="10">
    <source>
        <dbReference type="PROSITE-ProRule" id="PRU00703"/>
    </source>
</evidence>
<dbReference type="PROSITE" id="PS51371">
    <property type="entry name" value="CBS"/>
    <property type="match status" value="2"/>
</dbReference>
<dbReference type="SUPFAM" id="SSF54631">
    <property type="entry name" value="CBS-domain pair"/>
    <property type="match status" value="1"/>
</dbReference>
<evidence type="ECO:0000256" key="3">
    <source>
        <dbReference type="ARBA" id="ARBA00022692"/>
    </source>
</evidence>
<feature type="transmembrane region" description="Helical" evidence="12">
    <location>
        <begin position="440"/>
        <end position="462"/>
    </location>
</feature>
<keyword evidence="7" id="KW-0869">Chloride channel</keyword>
<dbReference type="Proteomes" id="UP000198902">
    <property type="component" value="Unassembled WGS sequence"/>
</dbReference>
<evidence type="ECO:0000259" key="13">
    <source>
        <dbReference type="PROSITE" id="PS51371"/>
    </source>
</evidence>
<proteinExistence type="predicted"/>
<evidence type="ECO:0000313" key="15">
    <source>
        <dbReference type="Proteomes" id="UP000198902"/>
    </source>
</evidence>
<dbReference type="GO" id="GO:0005254">
    <property type="term" value="F:chloride channel activity"/>
    <property type="evidence" value="ECO:0007669"/>
    <property type="project" value="UniProtKB-KW"/>
</dbReference>
<evidence type="ECO:0000256" key="2">
    <source>
        <dbReference type="ARBA" id="ARBA00022448"/>
    </source>
</evidence>
<feature type="transmembrane region" description="Helical" evidence="12">
    <location>
        <begin position="408"/>
        <end position="434"/>
    </location>
</feature>
<sequence>MPQDVSDESTLRARIRRAIRTAEVEPRYEDIAMNVLAVAIGVVAGLGAVVFRVGIWVVQELLYGTSLNPGNVSFALVPVTNAFDLLSPLGPLRYAAIPALGGLLVGVVVLLTTDAVKGHGVPSVLDAMLNRGGRISPKIALYKTLASSVAIGSGASLGREGPIIQIGSAAGSFFGRFVRSRHTRTLVAAGAAAGIAGTFNTPIGGIMFALEILLAEYYLGHVITVVLAALTATAVARPILEFSPTPGIREFLVPASYQLVTPAVELPIYLLLGVVVGLVGAGLVKLLYGVEHFFERLDAPGYLKPALGGLLLGVSVLVGTVVLGVAPGEAAGLLLGVGYGVVHRSIDGGFLFGALVALAVLKAVGFSLSVGSGSSGGVFSPSLFVGATVGGAFGLAVHALVPGTAPSGAYALVGMGGIFAATAGAPLTAIIIIFELTGQYTIILPLLMVSVVGSEIASYLLNGSTIYTQKLRDLGYTVQERRIGSIEDVHVADVMTTAVDTVQVGTPLSEAVNRLRDTDHGGLPIVEADESLAGIVVQSDAQEYLTENIEALDGDDDPAADPPVEDVGTRTVVTTTPNSNLLHVVDAMEAADVGRVPVVDGATVVGIVTRSDVLDAYDDIPIESAVEPMRCRRGDEGTQSESRAAPPTAAGDR</sequence>
<name>A0A0D6JWL8_9EURY</name>
<dbReference type="OrthoDB" id="43333at2157"/>
<dbReference type="SUPFAM" id="SSF81340">
    <property type="entry name" value="Clc chloride channel"/>
    <property type="match status" value="1"/>
</dbReference>
<feature type="domain" description="CBS" evidence="13">
    <location>
        <begin position="568"/>
        <end position="624"/>
    </location>
</feature>
<feature type="transmembrane region" description="Helical" evidence="12">
    <location>
        <begin position="382"/>
        <end position="401"/>
    </location>
</feature>
<keyword evidence="4 12" id="KW-1133">Transmembrane helix</keyword>
<dbReference type="InterPro" id="IPR050368">
    <property type="entry name" value="ClC-type_chloride_channel"/>
</dbReference>
<comment type="subcellular location">
    <subcellularLocation>
        <location evidence="1">Membrane</location>
        <topology evidence="1">Multi-pass membrane protein</topology>
    </subcellularLocation>
</comment>
<keyword evidence="10" id="KW-0129">CBS domain</keyword>
<evidence type="ECO:0000313" key="14">
    <source>
        <dbReference type="EMBL" id="CQR53109.1"/>
    </source>
</evidence>
<dbReference type="AlphaFoldDB" id="A0A0D6JWL8"/>